<gene>
    <name evidence="2" type="ORF">GTP90_05165</name>
</gene>
<dbReference type="RefSeq" id="WP_161082485.1">
    <property type="nucleotide sequence ID" value="NZ_WWCX01000003.1"/>
</dbReference>
<evidence type="ECO:0000313" key="2">
    <source>
        <dbReference type="EMBL" id="MYM93244.1"/>
    </source>
</evidence>
<name>A0A845GG22_9BURK</name>
<dbReference type="Proteomes" id="UP000447355">
    <property type="component" value="Unassembled WGS sequence"/>
</dbReference>
<evidence type="ECO:0000313" key="3">
    <source>
        <dbReference type="Proteomes" id="UP000447355"/>
    </source>
</evidence>
<accession>A0A845GG22</accession>
<sequence length="93" mass="10115">MPLAVALKNFADAFAAGSQSLGRREYRAPQPFTEPIPIGLVPNVPKGQRVDDPQAKEKVIALADAMDAQFKTWGEKDKARKPVNDVSRIVGVN</sequence>
<organism evidence="2 3">
    <name type="scientific">Duganella vulcania</name>
    <dbReference type="NCBI Taxonomy" id="2692166"/>
    <lineage>
        <taxon>Bacteria</taxon>
        <taxon>Pseudomonadati</taxon>
        <taxon>Pseudomonadota</taxon>
        <taxon>Betaproteobacteria</taxon>
        <taxon>Burkholderiales</taxon>
        <taxon>Oxalobacteraceae</taxon>
        <taxon>Telluria group</taxon>
        <taxon>Duganella</taxon>
    </lineage>
</organism>
<evidence type="ECO:0000256" key="1">
    <source>
        <dbReference type="SAM" id="MobiDB-lite"/>
    </source>
</evidence>
<proteinExistence type="predicted"/>
<protein>
    <submittedName>
        <fullName evidence="2">Uncharacterized protein</fullName>
    </submittedName>
</protein>
<dbReference type="AlphaFoldDB" id="A0A845GG22"/>
<dbReference type="EMBL" id="WWCX01000003">
    <property type="protein sequence ID" value="MYM93244.1"/>
    <property type="molecule type" value="Genomic_DNA"/>
</dbReference>
<comment type="caution">
    <text evidence="2">The sequence shown here is derived from an EMBL/GenBank/DDBJ whole genome shotgun (WGS) entry which is preliminary data.</text>
</comment>
<reference evidence="2" key="1">
    <citation type="submission" date="2019-12" db="EMBL/GenBank/DDBJ databases">
        <title>Novel species isolated from a subtropical stream in China.</title>
        <authorList>
            <person name="Lu H."/>
        </authorList>
    </citation>
    <scope>NUCLEOTIDE SEQUENCE [LARGE SCALE GENOMIC DNA]</scope>
    <source>
        <strain evidence="2">FT81W</strain>
    </source>
</reference>
<feature type="region of interest" description="Disordered" evidence="1">
    <location>
        <begin position="30"/>
        <end position="50"/>
    </location>
</feature>